<proteinExistence type="predicted"/>
<feature type="domain" description="EF-hand" evidence="5">
    <location>
        <begin position="51"/>
        <end position="86"/>
    </location>
</feature>
<comment type="caution">
    <text evidence="6">The sequence shown here is derived from an EMBL/GenBank/DDBJ whole genome shotgun (WGS) entry which is preliminary data.</text>
</comment>
<dbReference type="PROSITE" id="PS50222">
    <property type="entry name" value="EF_HAND_2"/>
    <property type="match status" value="1"/>
</dbReference>
<feature type="chain" id="PRO_5041343320" description="EF-hand domain-containing protein" evidence="4">
    <location>
        <begin position="17"/>
        <end position="259"/>
    </location>
</feature>
<dbReference type="AlphaFoldDB" id="A0AA36JFU0"/>
<evidence type="ECO:0000256" key="4">
    <source>
        <dbReference type="SAM" id="SignalP"/>
    </source>
</evidence>
<keyword evidence="4" id="KW-0732">Signal</keyword>
<evidence type="ECO:0000313" key="6">
    <source>
        <dbReference type="EMBL" id="CAJ1404595.1"/>
    </source>
</evidence>
<feature type="region of interest" description="Disordered" evidence="3">
    <location>
        <begin position="88"/>
        <end position="107"/>
    </location>
</feature>
<reference evidence="6" key="1">
    <citation type="submission" date="2023-08" db="EMBL/GenBank/DDBJ databases">
        <authorList>
            <person name="Chen Y."/>
            <person name="Shah S."/>
            <person name="Dougan E. K."/>
            <person name="Thang M."/>
            <person name="Chan C."/>
        </authorList>
    </citation>
    <scope>NUCLEOTIDE SEQUENCE</scope>
</reference>
<evidence type="ECO:0000256" key="2">
    <source>
        <dbReference type="SAM" id="Coils"/>
    </source>
</evidence>
<dbReference type="SUPFAM" id="SSF47473">
    <property type="entry name" value="EF-hand"/>
    <property type="match status" value="1"/>
</dbReference>
<keyword evidence="2" id="KW-0175">Coiled coil</keyword>
<organism evidence="6 7">
    <name type="scientific">Effrenium voratum</name>
    <dbReference type="NCBI Taxonomy" id="2562239"/>
    <lineage>
        <taxon>Eukaryota</taxon>
        <taxon>Sar</taxon>
        <taxon>Alveolata</taxon>
        <taxon>Dinophyceae</taxon>
        <taxon>Suessiales</taxon>
        <taxon>Symbiodiniaceae</taxon>
        <taxon>Effrenium</taxon>
    </lineage>
</organism>
<dbReference type="Proteomes" id="UP001178507">
    <property type="component" value="Unassembled WGS sequence"/>
</dbReference>
<dbReference type="Gene3D" id="1.10.238.10">
    <property type="entry name" value="EF-hand"/>
    <property type="match status" value="1"/>
</dbReference>
<name>A0AA36JFU0_9DINO</name>
<sequence>MLRPATFLCCLALGAGIDQGVVSRMLRNLDGNRDGYVDRQEMEAFARVQNVDRATMQRDFASLDLDGDGLLNAEELAQSFRPEVLQREPAHSLEPELNPRGLTPPAPTPELQVDEALRVPDLQAAPSAFSAFSAPAPASLAMLQGAQGTAGAAESAAEAVVKELNLESQAEEQAQSFERRAVELRANATAVAKLSSQRALRAGAVAGETKAKDLLQQVLAIEQKASEAEAQAAALRKRAAAELRQADDFSSIANAAMKM</sequence>
<evidence type="ECO:0000256" key="3">
    <source>
        <dbReference type="SAM" id="MobiDB-lite"/>
    </source>
</evidence>
<feature type="coiled-coil region" evidence="2">
    <location>
        <begin position="211"/>
        <end position="245"/>
    </location>
</feature>
<evidence type="ECO:0000256" key="1">
    <source>
        <dbReference type="ARBA" id="ARBA00022837"/>
    </source>
</evidence>
<evidence type="ECO:0000313" key="7">
    <source>
        <dbReference type="Proteomes" id="UP001178507"/>
    </source>
</evidence>
<dbReference type="InterPro" id="IPR018247">
    <property type="entry name" value="EF_Hand_1_Ca_BS"/>
</dbReference>
<dbReference type="PROSITE" id="PS00018">
    <property type="entry name" value="EF_HAND_1"/>
    <property type="match status" value="1"/>
</dbReference>
<gene>
    <name evidence="6" type="ORF">EVOR1521_LOCUS27014</name>
</gene>
<dbReference type="Pfam" id="PF13202">
    <property type="entry name" value="EF-hand_5"/>
    <property type="match status" value="2"/>
</dbReference>
<keyword evidence="1" id="KW-0106">Calcium</keyword>
<dbReference type="GO" id="GO:0005509">
    <property type="term" value="F:calcium ion binding"/>
    <property type="evidence" value="ECO:0007669"/>
    <property type="project" value="InterPro"/>
</dbReference>
<protein>
    <recommendedName>
        <fullName evidence="5">EF-hand domain-containing protein</fullName>
    </recommendedName>
</protein>
<accession>A0AA36JFU0</accession>
<dbReference type="EMBL" id="CAUJNA010003549">
    <property type="protein sequence ID" value="CAJ1404595.1"/>
    <property type="molecule type" value="Genomic_DNA"/>
</dbReference>
<keyword evidence="7" id="KW-1185">Reference proteome</keyword>
<dbReference type="SMART" id="SM00054">
    <property type="entry name" value="EFh"/>
    <property type="match status" value="2"/>
</dbReference>
<dbReference type="InterPro" id="IPR002048">
    <property type="entry name" value="EF_hand_dom"/>
</dbReference>
<dbReference type="InterPro" id="IPR011992">
    <property type="entry name" value="EF-hand-dom_pair"/>
</dbReference>
<evidence type="ECO:0000259" key="5">
    <source>
        <dbReference type="PROSITE" id="PS50222"/>
    </source>
</evidence>
<feature type="signal peptide" evidence="4">
    <location>
        <begin position="1"/>
        <end position="16"/>
    </location>
</feature>